<feature type="region of interest" description="Disordered" evidence="1">
    <location>
        <begin position="54"/>
        <end position="82"/>
    </location>
</feature>
<dbReference type="AlphaFoldDB" id="L9ZUE6"/>
<dbReference type="PATRIC" id="fig|1227494.3.peg.889"/>
<evidence type="ECO:0000313" key="3">
    <source>
        <dbReference type="Proteomes" id="UP000011511"/>
    </source>
</evidence>
<keyword evidence="3" id="KW-1185">Reference proteome</keyword>
<dbReference type="Proteomes" id="UP000011511">
    <property type="component" value="Unassembled WGS sequence"/>
</dbReference>
<evidence type="ECO:0000313" key="2">
    <source>
        <dbReference type="EMBL" id="ELY89716.1"/>
    </source>
</evidence>
<proteinExistence type="predicted"/>
<organism evidence="2 3">
    <name type="scientific">Natrinema altunense (strain JCM 12890 / CGMCC 1.3731 / AJ2)</name>
    <dbReference type="NCBI Taxonomy" id="1227494"/>
    <lineage>
        <taxon>Archaea</taxon>
        <taxon>Methanobacteriati</taxon>
        <taxon>Methanobacteriota</taxon>
        <taxon>Stenosarchaea group</taxon>
        <taxon>Halobacteria</taxon>
        <taxon>Halobacteriales</taxon>
        <taxon>Natrialbaceae</taxon>
        <taxon>Natrinema</taxon>
    </lineage>
</organism>
<accession>L9ZUE6</accession>
<name>L9ZUE6_NATA2</name>
<protein>
    <submittedName>
        <fullName evidence="2">Uncharacterized protein</fullName>
    </submittedName>
</protein>
<evidence type="ECO:0000256" key="1">
    <source>
        <dbReference type="SAM" id="MobiDB-lite"/>
    </source>
</evidence>
<comment type="caution">
    <text evidence="2">The sequence shown here is derived from an EMBL/GenBank/DDBJ whole genome shotgun (WGS) entry which is preliminary data.</text>
</comment>
<gene>
    <name evidence="2" type="ORF">C485_04440</name>
</gene>
<sequence>MARHVSERQVRHWLDETAIQNVTSNADEDTDLNIQVELSRLPVHVIEEDEFGPFESSIEADSTRSSTRTVRPASWARRRRDR</sequence>
<dbReference type="EMBL" id="AOIK01000013">
    <property type="protein sequence ID" value="ELY89716.1"/>
    <property type="molecule type" value="Genomic_DNA"/>
</dbReference>
<dbReference type="RefSeq" id="WP_007108256.1">
    <property type="nucleotide sequence ID" value="NZ_AOIK01000013.1"/>
</dbReference>
<reference evidence="2 3" key="1">
    <citation type="journal article" date="2014" name="PLoS Genet.">
        <title>Phylogenetically driven sequencing of extremely halophilic archaea reveals strategies for static and dynamic osmo-response.</title>
        <authorList>
            <person name="Becker E.A."/>
            <person name="Seitzer P.M."/>
            <person name="Tritt A."/>
            <person name="Larsen D."/>
            <person name="Krusor M."/>
            <person name="Yao A.I."/>
            <person name="Wu D."/>
            <person name="Madern D."/>
            <person name="Eisen J.A."/>
            <person name="Darling A.E."/>
            <person name="Facciotti M.T."/>
        </authorList>
    </citation>
    <scope>NUCLEOTIDE SEQUENCE [LARGE SCALE GENOMIC DNA]</scope>
    <source>
        <strain evidence="2 3">JCM 12890</strain>
    </source>
</reference>